<feature type="chain" id="PRO_5003117447" evidence="2">
    <location>
        <begin position="21"/>
        <end position="299"/>
    </location>
</feature>
<evidence type="ECO:0000313" key="3">
    <source>
        <dbReference type="EMBL" id="CBN77771.1"/>
    </source>
</evidence>
<reference evidence="3 4" key="1">
    <citation type="journal article" date="2010" name="Nature">
        <title>The Ectocarpus genome and the independent evolution of multicellularity in brown algae.</title>
        <authorList>
            <person name="Cock J.M."/>
            <person name="Sterck L."/>
            <person name="Rouze P."/>
            <person name="Scornet D."/>
            <person name="Allen A.E."/>
            <person name="Amoutzias G."/>
            <person name="Anthouard V."/>
            <person name="Artiguenave F."/>
            <person name="Aury J.M."/>
            <person name="Badger J.H."/>
            <person name="Beszteri B."/>
            <person name="Billiau K."/>
            <person name="Bonnet E."/>
            <person name="Bothwell J.H."/>
            <person name="Bowler C."/>
            <person name="Boyen C."/>
            <person name="Brownlee C."/>
            <person name="Carrano C.J."/>
            <person name="Charrier B."/>
            <person name="Cho G.Y."/>
            <person name="Coelho S.M."/>
            <person name="Collen J."/>
            <person name="Corre E."/>
            <person name="Da Silva C."/>
            <person name="Delage L."/>
            <person name="Delaroque N."/>
            <person name="Dittami S.M."/>
            <person name="Doulbeau S."/>
            <person name="Elias M."/>
            <person name="Farnham G."/>
            <person name="Gachon C.M."/>
            <person name="Gschloessl B."/>
            <person name="Heesch S."/>
            <person name="Jabbari K."/>
            <person name="Jubin C."/>
            <person name="Kawai H."/>
            <person name="Kimura K."/>
            <person name="Kloareg B."/>
            <person name="Kupper F.C."/>
            <person name="Lang D."/>
            <person name="Le Bail A."/>
            <person name="Leblanc C."/>
            <person name="Lerouge P."/>
            <person name="Lohr M."/>
            <person name="Lopez P.J."/>
            <person name="Martens C."/>
            <person name="Maumus F."/>
            <person name="Michel G."/>
            <person name="Miranda-Saavedra D."/>
            <person name="Morales J."/>
            <person name="Moreau H."/>
            <person name="Motomura T."/>
            <person name="Nagasato C."/>
            <person name="Napoli C.A."/>
            <person name="Nelson D.R."/>
            <person name="Nyvall-Collen P."/>
            <person name="Peters A.F."/>
            <person name="Pommier C."/>
            <person name="Potin P."/>
            <person name="Poulain J."/>
            <person name="Quesneville H."/>
            <person name="Read B."/>
            <person name="Rensing S.A."/>
            <person name="Ritter A."/>
            <person name="Rousvoal S."/>
            <person name="Samanta M."/>
            <person name="Samson G."/>
            <person name="Schroeder D.C."/>
            <person name="Segurens B."/>
            <person name="Strittmatter M."/>
            <person name="Tonon T."/>
            <person name="Tregear J.W."/>
            <person name="Valentin K."/>
            <person name="von Dassow P."/>
            <person name="Yamagishi T."/>
            <person name="Van de Peer Y."/>
            <person name="Wincker P."/>
        </authorList>
    </citation>
    <scope>NUCLEOTIDE SEQUENCE [LARGE SCALE GENOMIC DNA]</scope>
    <source>
        <strain evidence="4">Ec32 / CCAP1310/4</strain>
    </source>
</reference>
<accession>D8LRL0</accession>
<keyword evidence="4" id="KW-1185">Reference proteome</keyword>
<feature type="signal peptide" evidence="2">
    <location>
        <begin position="1"/>
        <end position="20"/>
    </location>
</feature>
<gene>
    <name evidence="3" type="ORF">Esi_0069_0028</name>
</gene>
<dbReference type="EMBL" id="FN649751">
    <property type="protein sequence ID" value="CBN77771.1"/>
    <property type="molecule type" value="Genomic_DNA"/>
</dbReference>
<evidence type="ECO:0000256" key="1">
    <source>
        <dbReference type="SAM" id="MobiDB-lite"/>
    </source>
</evidence>
<dbReference type="eggNOG" id="ENOG502SYSJ">
    <property type="taxonomic scope" value="Eukaryota"/>
</dbReference>
<dbReference type="AlphaFoldDB" id="D8LRL0"/>
<proteinExistence type="predicted"/>
<protein>
    <submittedName>
        <fullName evidence="3">Uncharacterized protein</fullName>
    </submittedName>
</protein>
<organism evidence="3 4">
    <name type="scientific">Ectocarpus siliculosus</name>
    <name type="common">Brown alga</name>
    <name type="synonym">Conferva siliculosa</name>
    <dbReference type="NCBI Taxonomy" id="2880"/>
    <lineage>
        <taxon>Eukaryota</taxon>
        <taxon>Sar</taxon>
        <taxon>Stramenopiles</taxon>
        <taxon>Ochrophyta</taxon>
        <taxon>PX clade</taxon>
        <taxon>Phaeophyceae</taxon>
        <taxon>Ectocarpales</taxon>
        <taxon>Ectocarpaceae</taxon>
        <taxon>Ectocarpus</taxon>
    </lineage>
</organism>
<feature type="compositionally biased region" description="Low complexity" evidence="1">
    <location>
        <begin position="30"/>
        <end position="51"/>
    </location>
</feature>
<dbReference type="Proteomes" id="UP000002630">
    <property type="component" value="Linkage Group LG26"/>
</dbReference>
<dbReference type="OrthoDB" id="10308984at2759"/>
<sequence length="299" mass="32371">MRASGWKGWMLLGLGACGEAFVVRPLVHLPTSSGSASTTTTITTPGAAVPARCSRGPQQQKQRRDRAATALASSQPSMMQDERQQQGFAAKVAPKPGDPSEEEAKKAAAVVFVPEVTNNQLTSEAVEVDEISGRRLIVEFKAFGYFKRTCQLELLKSGDCVFSKGMVAKEKGAWRVEEEEGTDYLQFSCPLTEMYGVMFDVPSALLFWRVPLRKGADGSVVLQGGQIISEKNSLFGLKTTFIDEGTFKARVLANDEEFPVPDKIDFSSVPIPAGLAKLKKKGKGGIMEQVPEPPLPGSR</sequence>
<evidence type="ECO:0000256" key="2">
    <source>
        <dbReference type="SAM" id="SignalP"/>
    </source>
</evidence>
<evidence type="ECO:0000313" key="4">
    <source>
        <dbReference type="Proteomes" id="UP000002630"/>
    </source>
</evidence>
<dbReference type="EMBL" id="FN648916">
    <property type="protein sequence ID" value="CBN77771.1"/>
    <property type="molecule type" value="Genomic_DNA"/>
</dbReference>
<name>D8LRL0_ECTSI</name>
<feature type="region of interest" description="Disordered" evidence="1">
    <location>
        <begin position="30"/>
        <end position="101"/>
    </location>
</feature>
<keyword evidence="2" id="KW-0732">Signal</keyword>
<dbReference type="InParanoid" id="D8LRL0"/>